<dbReference type="PANTHER" id="PTHR30160:SF7">
    <property type="entry name" value="ADP-HEPTOSE--LPS HEPTOSYLTRANSFERASE 2"/>
    <property type="match status" value="1"/>
</dbReference>
<dbReference type="SUPFAM" id="SSF53756">
    <property type="entry name" value="UDP-Glycosyltransferase/glycogen phosphorylase"/>
    <property type="match status" value="1"/>
</dbReference>
<dbReference type="GO" id="GO:0008713">
    <property type="term" value="F:ADP-heptose-lipopolysaccharide heptosyltransferase activity"/>
    <property type="evidence" value="ECO:0007669"/>
    <property type="project" value="UniProtKB-EC"/>
</dbReference>
<dbReference type="eggNOG" id="COG0859">
    <property type="taxonomic scope" value="Bacteria"/>
</dbReference>
<dbReference type="RefSeq" id="WP_011395003.1">
    <property type="nucleotide sequence ID" value="NC_007645.1"/>
</dbReference>
<keyword evidence="1" id="KW-0328">Glycosyltransferase</keyword>
<evidence type="ECO:0000256" key="1">
    <source>
        <dbReference type="ARBA" id="ARBA00022676"/>
    </source>
</evidence>
<evidence type="ECO:0000256" key="2">
    <source>
        <dbReference type="ARBA" id="ARBA00022679"/>
    </source>
</evidence>
<dbReference type="Proteomes" id="UP000000238">
    <property type="component" value="Chromosome"/>
</dbReference>
<sequence>MNILIIGPSWVGDMVMAQSLFKVLVRLYPDAQIDVLAPGWSRPILEAMPEVRDAIDMPVGHGKLMLKARRELAASLKARDYAWSIILPNSLKSALIPWFASIPRRTGWRGEMRYGLLNDIRKLDKARFPLMVERFVALAYDNGMADLSCIPNPELKPDVKLTADVCAKYAVEAVGAPILGLCPGAEFGAAKQWPAEHYAAVARHYLHKGWRVWLFGSANDKPACEEIAAASGSAGVMNFAGLTTLQEAVSLLSLTSRVVSNDSGLMHVAAALGCPLVAVYGSTSPDFTPPLAEHKQIVRLGLDCSPCFERTCPLGHYNCLKQLPAEQVISALDKLPHRSGNQGVAPIA</sequence>
<accession>Q2SN46</accession>
<evidence type="ECO:0000313" key="6">
    <source>
        <dbReference type="EMBL" id="ABC27928.1"/>
    </source>
</evidence>
<dbReference type="HOGENOM" id="CLU_038371_7_0_6"/>
<keyword evidence="2 6" id="KW-0808">Transferase</keyword>
<dbReference type="AlphaFoldDB" id="Q2SN46"/>
<dbReference type="Pfam" id="PF01075">
    <property type="entry name" value="Glyco_transf_9"/>
    <property type="match status" value="1"/>
</dbReference>
<dbReference type="PANTHER" id="PTHR30160">
    <property type="entry name" value="TETRAACYLDISACCHARIDE 4'-KINASE-RELATED"/>
    <property type="match status" value="1"/>
</dbReference>
<dbReference type="OrthoDB" id="9797795at2"/>
<evidence type="ECO:0000256" key="5">
    <source>
        <dbReference type="ARBA" id="ARBA00047503"/>
    </source>
</evidence>
<evidence type="ECO:0000256" key="3">
    <source>
        <dbReference type="ARBA" id="ARBA00043995"/>
    </source>
</evidence>
<dbReference type="Gene3D" id="3.40.50.2000">
    <property type="entry name" value="Glycogen Phosphorylase B"/>
    <property type="match status" value="2"/>
</dbReference>
<dbReference type="GO" id="GO:0005829">
    <property type="term" value="C:cytosol"/>
    <property type="evidence" value="ECO:0007669"/>
    <property type="project" value="TreeGrafter"/>
</dbReference>
<dbReference type="InterPro" id="IPR002201">
    <property type="entry name" value="Glyco_trans_9"/>
</dbReference>
<name>Q2SN46_HAHCH</name>
<proteinExistence type="inferred from homology"/>
<comment type="catalytic activity">
    <reaction evidence="5">
        <text>an L-alpha-D-Hep-(1-&gt;5)-[alpha-Kdo-(2-&gt;4)]-alpha-Kdo-(2-&gt;6)-lipid A + ADP-L-glycero-beta-D-manno-heptose = an L-alpha-D-Hep-(1-&gt;3)-L-alpha-D-Hep-(1-&gt;5)-[alpha-Kdo-(2-&gt;4)]-alpha-Kdo-(2-&gt;6)-lipid A + ADP + H(+)</text>
        <dbReference type="Rhea" id="RHEA:74071"/>
        <dbReference type="ChEBI" id="CHEBI:15378"/>
        <dbReference type="ChEBI" id="CHEBI:61506"/>
        <dbReference type="ChEBI" id="CHEBI:193068"/>
        <dbReference type="ChEBI" id="CHEBI:193069"/>
        <dbReference type="ChEBI" id="CHEBI:456216"/>
        <dbReference type="EC" id="2.4.99.24"/>
    </reaction>
</comment>
<dbReference type="CAZy" id="GT9">
    <property type="family name" value="Glycosyltransferase Family 9"/>
</dbReference>
<comment type="similarity">
    <text evidence="3">Belongs to the glycosyltransferase 9 family.</text>
</comment>
<keyword evidence="7" id="KW-1185">Reference proteome</keyword>
<organism evidence="6 7">
    <name type="scientific">Hahella chejuensis (strain KCTC 2396)</name>
    <dbReference type="NCBI Taxonomy" id="349521"/>
    <lineage>
        <taxon>Bacteria</taxon>
        <taxon>Pseudomonadati</taxon>
        <taxon>Pseudomonadota</taxon>
        <taxon>Gammaproteobacteria</taxon>
        <taxon>Oceanospirillales</taxon>
        <taxon>Hahellaceae</taxon>
        <taxon>Hahella</taxon>
    </lineage>
</organism>
<reference evidence="6 7" key="1">
    <citation type="journal article" date="2005" name="Nucleic Acids Res.">
        <title>Genomic blueprint of Hahella chejuensis, a marine microbe producing an algicidal agent.</title>
        <authorList>
            <person name="Jeong H."/>
            <person name="Yim J.H."/>
            <person name="Lee C."/>
            <person name="Choi S.-H."/>
            <person name="Park Y.K."/>
            <person name="Yoon S.H."/>
            <person name="Hur C.-G."/>
            <person name="Kang H.-Y."/>
            <person name="Kim D."/>
            <person name="Lee H.H."/>
            <person name="Park K.H."/>
            <person name="Park S.-H."/>
            <person name="Park H.-S."/>
            <person name="Lee H.K."/>
            <person name="Oh T.K."/>
            <person name="Kim J.F."/>
        </authorList>
    </citation>
    <scope>NUCLEOTIDE SEQUENCE [LARGE SCALE GENOMIC DNA]</scope>
    <source>
        <strain evidence="6 7">KCTC 2396</strain>
    </source>
</reference>
<gene>
    <name evidence="6" type="primary">rfaF</name>
    <name evidence="6" type="ordered locus">HCH_01046</name>
</gene>
<dbReference type="InterPro" id="IPR011910">
    <property type="entry name" value="RfaF"/>
</dbReference>
<protein>
    <recommendedName>
        <fullName evidence="4">lipopolysaccharide heptosyltransferase II</fullName>
        <ecNumber evidence="4">2.4.99.24</ecNumber>
    </recommendedName>
</protein>
<dbReference type="EMBL" id="CP000155">
    <property type="protein sequence ID" value="ABC27928.1"/>
    <property type="molecule type" value="Genomic_DNA"/>
</dbReference>
<dbReference type="NCBIfam" id="TIGR02195">
    <property type="entry name" value="heptsyl_trn_II"/>
    <property type="match status" value="1"/>
</dbReference>
<dbReference type="EC" id="2.4.99.24" evidence="4"/>
<dbReference type="KEGG" id="hch:HCH_01046"/>
<dbReference type="CDD" id="cd03789">
    <property type="entry name" value="GT9_LPS_heptosyltransferase"/>
    <property type="match status" value="1"/>
</dbReference>
<dbReference type="InterPro" id="IPR051199">
    <property type="entry name" value="LPS_LOS_Heptosyltrfase"/>
</dbReference>
<dbReference type="STRING" id="349521.HCH_01046"/>
<dbReference type="FunFam" id="3.40.50.2000:FF:000023">
    <property type="entry name" value="ADP-heptose--LPS heptosyltransferase II"/>
    <property type="match status" value="1"/>
</dbReference>
<dbReference type="GO" id="GO:0009244">
    <property type="term" value="P:lipopolysaccharide core region biosynthetic process"/>
    <property type="evidence" value="ECO:0007669"/>
    <property type="project" value="TreeGrafter"/>
</dbReference>
<evidence type="ECO:0000256" key="4">
    <source>
        <dbReference type="ARBA" id="ARBA00044042"/>
    </source>
</evidence>
<evidence type="ECO:0000313" key="7">
    <source>
        <dbReference type="Proteomes" id="UP000000238"/>
    </source>
</evidence>